<dbReference type="Pfam" id="PF09837">
    <property type="entry name" value="DUF2064"/>
    <property type="match status" value="1"/>
</dbReference>
<gene>
    <name evidence="1" type="ORF">OO017_10230</name>
</gene>
<dbReference type="PANTHER" id="PTHR36529:SF1">
    <property type="entry name" value="GLYCOSYLTRANSFERASE"/>
    <property type="match status" value="1"/>
</dbReference>
<dbReference type="Gene3D" id="3.90.550.10">
    <property type="entry name" value="Spore Coat Polysaccharide Biosynthesis Protein SpsA, Chain A"/>
    <property type="match status" value="1"/>
</dbReference>
<dbReference type="InterPro" id="IPR029044">
    <property type="entry name" value="Nucleotide-diphossugar_trans"/>
</dbReference>
<reference evidence="1 2" key="1">
    <citation type="submission" date="2022-11" db="EMBL/GenBank/DDBJ databases">
        <title>The characterization of three novel Bacteroidetes species and genomic analysis of their roles in tidal elemental geochemical cycles.</title>
        <authorList>
            <person name="Ma K.-J."/>
        </authorList>
    </citation>
    <scope>NUCLEOTIDE SEQUENCE [LARGE SCALE GENOMIC DNA]</scope>
    <source>
        <strain evidence="1 2">M82</strain>
    </source>
</reference>
<accession>A0ABT3RFF0</accession>
<proteinExistence type="predicted"/>
<dbReference type="EMBL" id="JAPFQO010000006">
    <property type="protein sequence ID" value="MCX2740322.1"/>
    <property type="molecule type" value="Genomic_DNA"/>
</dbReference>
<evidence type="ECO:0000313" key="2">
    <source>
        <dbReference type="Proteomes" id="UP001207228"/>
    </source>
</evidence>
<comment type="caution">
    <text evidence="1">The sequence shown here is derived from an EMBL/GenBank/DDBJ whole genome shotgun (WGS) entry which is preliminary data.</text>
</comment>
<evidence type="ECO:0000313" key="1">
    <source>
        <dbReference type="EMBL" id="MCX2740322.1"/>
    </source>
</evidence>
<dbReference type="SUPFAM" id="SSF53448">
    <property type="entry name" value="Nucleotide-diphospho-sugar transferases"/>
    <property type="match status" value="1"/>
</dbReference>
<dbReference type="RefSeq" id="WP_266052382.1">
    <property type="nucleotide sequence ID" value="NZ_JAPFQO010000006.1"/>
</dbReference>
<keyword evidence="2" id="KW-1185">Reference proteome</keyword>
<dbReference type="PANTHER" id="PTHR36529">
    <property type="entry name" value="SLL1095 PROTEIN"/>
    <property type="match status" value="1"/>
</dbReference>
<sequence>MKSAYAHTAVLLFTRTSAEEAQAKRFCRSRRKSEAIAIGLIKRSRDLVQQAGLPLLLIDSSRQQGSSFGERLQHAFRQAFAQGYEKVICLGNDTPGLTPATLLSAADALQRQDFVFGQATDGGVYLMGMHRHTLPQLDFSAITWNTPLVFEELCQQTAAAATAILAPILADADTAGDVMALSAQRELGSFSDWLRNLLLSFRPYVILYTSCTPQAIPAATSLRGPPLS</sequence>
<dbReference type="InterPro" id="IPR018641">
    <property type="entry name" value="Trfase_1_rSAM/seldom-assoc"/>
</dbReference>
<organism evidence="1 2">
    <name type="scientific">Pontibacter anaerobius</name>
    <dbReference type="NCBI Taxonomy" id="2993940"/>
    <lineage>
        <taxon>Bacteria</taxon>
        <taxon>Pseudomonadati</taxon>
        <taxon>Bacteroidota</taxon>
        <taxon>Cytophagia</taxon>
        <taxon>Cytophagales</taxon>
        <taxon>Hymenobacteraceae</taxon>
        <taxon>Pontibacter</taxon>
    </lineage>
</organism>
<name>A0ABT3RFF0_9BACT</name>
<dbReference type="Proteomes" id="UP001207228">
    <property type="component" value="Unassembled WGS sequence"/>
</dbReference>
<protein>
    <submittedName>
        <fullName evidence="1">DUF2064 domain-containing protein</fullName>
    </submittedName>
</protein>